<sequence>MSSQYGAHLSHGAATRPSIFAVLAQENLSLGLRTAVRYVAHFSAQSWPSRWGFLYKYADEVTLAMDIFMQYHHLKKYNASFAEHFYGLAREGKIKLFRCLLLLSMLPYLRSKLDQLYQDWKLEAADQVQNGHQRLRSFYLRVYPYVHFVLEGSYFASSLLFAVGKSNYHSLPSFLSGTPLEYFSRERHLQRASLLSIKSVAWYLAPFMITGRVLARAADHATTALMTGAFLLQFLEWWYQKNDLSPLHRGTAVPPSPTLEQLAERDGCSGFGGRPLPRGICPLCKEPVINETVLATSGLAFCYSCIFKHLLEHNSCPVTGYPSSVEALIQVYQ</sequence>
<keyword evidence="7" id="KW-0479">Metal-binding</keyword>
<dbReference type="GeneID" id="111242929"/>
<evidence type="ECO:0000256" key="5">
    <source>
        <dbReference type="ARBA" id="ARBA00022448"/>
    </source>
</evidence>
<name>A0A7M7IXM8_VARDE</name>
<evidence type="ECO:0000313" key="18">
    <source>
        <dbReference type="Proteomes" id="UP000594260"/>
    </source>
</evidence>
<evidence type="ECO:0000313" key="17">
    <source>
        <dbReference type="EnsemblMetazoa" id="XP_022643610"/>
    </source>
</evidence>
<dbReference type="InterPro" id="IPR006845">
    <property type="entry name" value="Pex_N"/>
</dbReference>
<protein>
    <recommendedName>
        <fullName evidence="4 15">Peroxisome assembly protein 12</fullName>
    </recommendedName>
    <alternativeName>
        <fullName evidence="14 15">Peroxin-12</fullName>
    </alternativeName>
</protein>
<keyword evidence="18" id="KW-1185">Reference proteome</keyword>
<evidence type="ECO:0000256" key="9">
    <source>
        <dbReference type="ARBA" id="ARBA00022833"/>
    </source>
</evidence>
<dbReference type="FunCoup" id="A0A7M7IXM8">
    <property type="interactions" value="1355"/>
</dbReference>
<dbReference type="GO" id="GO:0006513">
    <property type="term" value="P:protein monoubiquitination"/>
    <property type="evidence" value="ECO:0007669"/>
    <property type="project" value="TreeGrafter"/>
</dbReference>
<comment type="pathway">
    <text evidence="2">Protein modification; protein ubiquitination.</text>
</comment>
<dbReference type="PIRSF" id="PIRSF038074">
    <property type="entry name" value="Peroxisome_assembly_p12"/>
    <property type="match status" value="1"/>
</dbReference>
<dbReference type="KEGG" id="vde:111242929"/>
<comment type="similarity">
    <text evidence="3 15">Belongs to the pex2/pex10/pex12 family.</text>
</comment>
<keyword evidence="9" id="KW-0862">Zinc</keyword>
<feature type="domain" description="Pex N-terminal" evidence="16">
    <location>
        <begin position="27"/>
        <end position="240"/>
    </location>
</feature>
<dbReference type="OrthoDB" id="107372at2759"/>
<evidence type="ECO:0000256" key="8">
    <source>
        <dbReference type="ARBA" id="ARBA00022771"/>
    </source>
</evidence>
<comment type="function">
    <text evidence="15">Component of a retrotranslocation channel required for peroxisome organization by mediating export of the PEX5 receptor from peroxisomes to the cytosol, thereby promoting PEX5 recycling.</text>
</comment>
<dbReference type="PANTHER" id="PTHR12888:SF0">
    <property type="entry name" value="PEROXISOME ASSEMBLY PROTEIN 12"/>
    <property type="match status" value="1"/>
</dbReference>
<reference evidence="17" key="1">
    <citation type="submission" date="2021-01" db="UniProtKB">
        <authorList>
            <consortium name="EnsemblMetazoa"/>
        </authorList>
    </citation>
    <scope>IDENTIFICATION</scope>
</reference>
<dbReference type="GO" id="GO:1990429">
    <property type="term" value="C:peroxisomal importomer complex"/>
    <property type="evidence" value="ECO:0007669"/>
    <property type="project" value="TreeGrafter"/>
</dbReference>
<dbReference type="InParanoid" id="A0A7M7IXM8"/>
<dbReference type="RefSeq" id="XP_022643610.1">
    <property type="nucleotide sequence ID" value="XM_022787875.1"/>
</dbReference>
<evidence type="ECO:0000256" key="11">
    <source>
        <dbReference type="ARBA" id="ARBA00022989"/>
    </source>
</evidence>
<dbReference type="Pfam" id="PF04757">
    <property type="entry name" value="Pex2_Pex12"/>
    <property type="match status" value="1"/>
</dbReference>
<evidence type="ECO:0000256" key="4">
    <source>
        <dbReference type="ARBA" id="ARBA00018980"/>
    </source>
</evidence>
<dbReference type="GO" id="GO:0008270">
    <property type="term" value="F:zinc ion binding"/>
    <property type="evidence" value="ECO:0007669"/>
    <property type="project" value="UniProtKB-KW"/>
</dbReference>
<dbReference type="InterPro" id="IPR017375">
    <property type="entry name" value="PEX12"/>
</dbReference>
<dbReference type="InterPro" id="IPR013083">
    <property type="entry name" value="Znf_RING/FYVE/PHD"/>
</dbReference>
<dbReference type="CDD" id="cd16451">
    <property type="entry name" value="mRING_PEX12"/>
    <property type="match status" value="1"/>
</dbReference>
<dbReference type="AlphaFoldDB" id="A0A7M7IXM8"/>
<evidence type="ECO:0000256" key="10">
    <source>
        <dbReference type="ARBA" id="ARBA00022927"/>
    </source>
</evidence>
<dbReference type="Proteomes" id="UP000594260">
    <property type="component" value="Unplaced"/>
</dbReference>
<proteinExistence type="inferred from homology"/>
<dbReference type="Gene3D" id="3.30.40.10">
    <property type="entry name" value="Zinc/RING finger domain, C3HC4 (zinc finger)"/>
    <property type="match status" value="1"/>
</dbReference>
<keyword evidence="13 15" id="KW-0576">Peroxisome</keyword>
<dbReference type="PANTHER" id="PTHR12888">
    <property type="entry name" value="PEROXISOME ASSEMBLY PROTEIN 12 PEROXIN-12"/>
    <property type="match status" value="1"/>
</dbReference>
<keyword evidence="11" id="KW-1133">Transmembrane helix</keyword>
<evidence type="ECO:0000259" key="16">
    <source>
        <dbReference type="Pfam" id="PF04757"/>
    </source>
</evidence>
<evidence type="ECO:0000256" key="3">
    <source>
        <dbReference type="ARBA" id="ARBA00008704"/>
    </source>
</evidence>
<keyword evidence="5" id="KW-0813">Transport</keyword>
<keyword evidence="10" id="KW-0653">Protein transport</keyword>
<evidence type="ECO:0000256" key="2">
    <source>
        <dbReference type="ARBA" id="ARBA00004906"/>
    </source>
</evidence>
<dbReference type="EnsemblMetazoa" id="XM_022787875">
    <property type="protein sequence ID" value="XP_022643610"/>
    <property type="gene ID" value="LOC111242929"/>
</dbReference>
<evidence type="ECO:0000256" key="12">
    <source>
        <dbReference type="ARBA" id="ARBA00023136"/>
    </source>
</evidence>
<keyword evidence="12 15" id="KW-0472">Membrane</keyword>
<keyword evidence="6" id="KW-0812">Transmembrane</keyword>
<dbReference type="GO" id="GO:0004842">
    <property type="term" value="F:ubiquitin-protein transferase activity"/>
    <property type="evidence" value="ECO:0007669"/>
    <property type="project" value="TreeGrafter"/>
</dbReference>
<keyword evidence="8" id="KW-0863">Zinc-finger</keyword>
<comment type="subcellular location">
    <subcellularLocation>
        <location evidence="1">Peroxisome membrane</location>
        <topology evidence="1">Multi-pass membrane protein</topology>
    </subcellularLocation>
</comment>
<organism evidence="17 18">
    <name type="scientific">Varroa destructor</name>
    <name type="common">Honeybee mite</name>
    <dbReference type="NCBI Taxonomy" id="109461"/>
    <lineage>
        <taxon>Eukaryota</taxon>
        <taxon>Metazoa</taxon>
        <taxon>Ecdysozoa</taxon>
        <taxon>Arthropoda</taxon>
        <taxon>Chelicerata</taxon>
        <taxon>Arachnida</taxon>
        <taxon>Acari</taxon>
        <taxon>Parasitiformes</taxon>
        <taxon>Mesostigmata</taxon>
        <taxon>Gamasina</taxon>
        <taxon>Dermanyssoidea</taxon>
        <taxon>Varroidae</taxon>
        <taxon>Varroa</taxon>
    </lineage>
</organism>
<dbReference type="OMA" id="QHYLARC"/>
<evidence type="ECO:0000256" key="14">
    <source>
        <dbReference type="ARBA" id="ARBA00029692"/>
    </source>
</evidence>
<evidence type="ECO:0000256" key="6">
    <source>
        <dbReference type="ARBA" id="ARBA00022692"/>
    </source>
</evidence>
<evidence type="ECO:0000256" key="13">
    <source>
        <dbReference type="ARBA" id="ARBA00023140"/>
    </source>
</evidence>
<dbReference type="CTD" id="5193"/>
<dbReference type="GO" id="GO:0016558">
    <property type="term" value="P:protein import into peroxisome matrix"/>
    <property type="evidence" value="ECO:0007669"/>
    <property type="project" value="UniProtKB-UniRule"/>
</dbReference>
<evidence type="ECO:0000256" key="15">
    <source>
        <dbReference type="PIRNR" id="PIRNR038074"/>
    </source>
</evidence>
<evidence type="ECO:0000256" key="1">
    <source>
        <dbReference type="ARBA" id="ARBA00004585"/>
    </source>
</evidence>
<accession>A0A7M7IXM8</accession>
<evidence type="ECO:0000256" key="7">
    <source>
        <dbReference type="ARBA" id="ARBA00022723"/>
    </source>
</evidence>
<dbReference type="SUPFAM" id="SSF57850">
    <property type="entry name" value="RING/U-box"/>
    <property type="match status" value="1"/>
</dbReference>
<dbReference type="GO" id="GO:0005778">
    <property type="term" value="C:peroxisomal membrane"/>
    <property type="evidence" value="ECO:0007669"/>
    <property type="project" value="UniProtKB-SubCell"/>
</dbReference>